<organism evidence="2 3">
    <name type="scientific">Actinomadura latina</name>
    <dbReference type="NCBI Taxonomy" id="163603"/>
    <lineage>
        <taxon>Bacteria</taxon>
        <taxon>Bacillati</taxon>
        <taxon>Actinomycetota</taxon>
        <taxon>Actinomycetes</taxon>
        <taxon>Streptosporangiales</taxon>
        <taxon>Thermomonosporaceae</taxon>
        <taxon>Actinomadura</taxon>
    </lineage>
</organism>
<dbReference type="RefSeq" id="WP_067637278.1">
    <property type="nucleotide sequence ID" value="NZ_JAAXPI010000019.1"/>
</dbReference>
<comment type="caution">
    <text evidence="2">The sequence shown here is derived from an EMBL/GenBank/DDBJ whole genome shotgun (WGS) entry which is preliminary data.</text>
</comment>
<feature type="domain" description="CHAT" evidence="1">
    <location>
        <begin position="584"/>
        <end position="829"/>
    </location>
</feature>
<evidence type="ECO:0000313" key="2">
    <source>
        <dbReference type="EMBL" id="NKZ05249.1"/>
    </source>
</evidence>
<accession>A0A846YXM2</accession>
<dbReference type="EMBL" id="JAAXPI010000019">
    <property type="protein sequence ID" value="NKZ05249.1"/>
    <property type="molecule type" value="Genomic_DNA"/>
</dbReference>
<sequence length="837" mass="89629">MDEVSRILYRAWTGATERADALRALDGVKVPGRVELRSRFLHLRDAAAVLPATLGESLDEARWQEVIRLEHEGDVALGRVPGEAAGPFRDLAGLEHSVRLRVVTVHALFGLGDAARQLDDDRCLDLFGEAIDVARTDGYRPGLVRALVSCGYALMVKAALVEAGAHFEEAARLAAELDDRVYRANALLGLGETRMRQRDLPAARRHMWAARRAFARLGSPIGLGNVHERLASVFKSEGRLGDAGDMLREAEVNFEAAGTVIGRVNVLEQIGDVAVAGARYGEAREAYRRAEREAARHGYRRGRLNALDGLARTAREEGDWPAAEDLYREVLGGYREMEDVVGTVRAFDGLALSRGVNAGPAAEVAERVRSVQELERLRAGSDRHDVQVEYRNRFTGMYGAALRCAVDLAHLDAVVYLLECLAGRRLAGMVEEDARVPGDGLAAHMLARADQRLLGRLPLPGGTSRQERVKRLLGATALRDGLTGHAAAEADDAAAALYLPADPAEASDLLGAVPPGCHILFCGYGLTGTPEPELAWLWRDPSGATACGRAPATGPLRRLIDRAGAPSVVERLGPSVRAPSWADVLPPGLAEALDGTGLAELVVLPIGAMWRLPWPAVQLPSGRVLAGHVRLRLCPSLTVHRALVRRTAAAGAGTTGGRMSWRNPDLSAHELAAAAGWEAASNPSDVRTALLNGGPDLLAVVAHGRHNGGAVYLELAPGEVLPLADMLTARPPRRLALVCCWGGAPPGDIPADPVSFGLVALLRGSHEVLSCLDELADTAEATMLVNRILHRLGRLPMPEAVRDASETLFKHPALRAQALYHWAPLVCLGAYTEGNAR</sequence>
<proteinExistence type="predicted"/>
<name>A0A846YXM2_9ACTN</name>
<dbReference type="AlphaFoldDB" id="A0A846YXM2"/>
<dbReference type="SUPFAM" id="SSF48452">
    <property type="entry name" value="TPR-like"/>
    <property type="match status" value="1"/>
</dbReference>
<dbReference type="PANTHER" id="PTHR47691:SF3">
    <property type="entry name" value="HTH-TYPE TRANSCRIPTIONAL REGULATOR RV0890C-RELATED"/>
    <property type="match status" value="1"/>
</dbReference>
<evidence type="ECO:0000259" key="1">
    <source>
        <dbReference type="Pfam" id="PF12770"/>
    </source>
</evidence>
<gene>
    <name evidence="2" type="ORF">HGB48_16055</name>
</gene>
<keyword evidence="3" id="KW-1185">Reference proteome</keyword>
<dbReference type="InterPro" id="IPR011990">
    <property type="entry name" value="TPR-like_helical_dom_sf"/>
</dbReference>
<reference evidence="2 3" key="1">
    <citation type="submission" date="2020-04" db="EMBL/GenBank/DDBJ databases">
        <title>MicrobeNet Type strains.</title>
        <authorList>
            <person name="Nicholson A.C."/>
        </authorList>
    </citation>
    <scope>NUCLEOTIDE SEQUENCE [LARGE SCALE GENOMIC DNA]</scope>
    <source>
        <strain evidence="2 3">ATCC BAA-277</strain>
    </source>
</reference>
<dbReference type="PANTHER" id="PTHR47691">
    <property type="entry name" value="REGULATOR-RELATED"/>
    <property type="match status" value="1"/>
</dbReference>
<dbReference type="Gene3D" id="1.25.40.10">
    <property type="entry name" value="Tetratricopeptide repeat domain"/>
    <property type="match status" value="2"/>
</dbReference>
<dbReference type="InterPro" id="IPR024983">
    <property type="entry name" value="CHAT_dom"/>
</dbReference>
<protein>
    <submittedName>
        <fullName evidence="2">Tetratricopeptide repeat protein</fullName>
    </submittedName>
</protein>
<dbReference type="Proteomes" id="UP000579250">
    <property type="component" value="Unassembled WGS sequence"/>
</dbReference>
<dbReference type="Pfam" id="PF12770">
    <property type="entry name" value="CHAT"/>
    <property type="match status" value="1"/>
</dbReference>
<evidence type="ECO:0000313" key="3">
    <source>
        <dbReference type="Proteomes" id="UP000579250"/>
    </source>
</evidence>